<gene>
    <name evidence="1" type="ORF">F5147DRAFT_427354</name>
</gene>
<evidence type="ECO:0000313" key="2">
    <source>
        <dbReference type="Proteomes" id="UP000823399"/>
    </source>
</evidence>
<dbReference type="RefSeq" id="XP_041286935.1">
    <property type="nucleotide sequence ID" value="XM_041429780.1"/>
</dbReference>
<comment type="caution">
    <text evidence="1">The sequence shown here is derived from an EMBL/GenBank/DDBJ whole genome shotgun (WGS) entry which is preliminary data.</text>
</comment>
<reference evidence="1" key="1">
    <citation type="journal article" date="2020" name="New Phytol.">
        <title>Comparative genomics reveals dynamic genome evolution in host specialist ectomycorrhizal fungi.</title>
        <authorList>
            <person name="Lofgren L.A."/>
            <person name="Nguyen N.H."/>
            <person name="Vilgalys R."/>
            <person name="Ruytinx J."/>
            <person name="Liao H.L."/>
            <person name="Branco S."/>
            <person name="Kuo A."/>
            <person name="LaButti K."/>
            <person name="Lipzen A."/>
            <person name="Andreopoulos W."/>
            <person name="Pangilinan J."/>
            <person name="Riley R."/>
            <person name="Hundley H."/>
            <person name="Na H."/>
            <person name="Barry K."/>
            <person name="Grigoriev I.V."/>
            <person name="Stajich J.E."/>
            <person name="Kennedy P.G."/>
        </authorList>
    </citation>
    <scope>NUCLEOTIDE SEQUENCE</scope>
    <source>
        <strain evidence="1">FC423</strain>
    </source>
</reference>
<accession>A0A9P7EWL1</accession>
<dbReference type="GeneID" id="64692039"/>
<keyword evidence="2" id="KW-1185">Reference proteome</keyword>
<dbReference type="EMBL" id="JABBWM010000089">
    <property type="protein sequence ID" value="KAG2092654.1"/>
    <property type="molecule type" value="Genomic_DNA"/>
</dbReference>
<proteinExistence type="predicted"/>
<dbReference type="AlphaFoldDB" id="A0A9P7EWL1"/>
<dbReference type="Proteomes" id="UP000823399">
    <property type="component" value="Unassembled WGS sequence"/>
</dbReference>
<protein>
    <submittedName>
        <fullName evidence="1">Uncharacterized protein</fullName>
    </submittedName>
</protein>
<name>A0A9P7EWL1_9AGAM</name>
<evidence type="ECO:0000313" key="1">
    <source>
        <dbReference type="EMBL" id="KAG2092654.1"/>
    </source>
</evidence>
<sequence length="206" mass="22979">MDRYNQGVALFSSAKLYCSFPAREELVVSNMELIRLERRDTTTIATRCLVSRSDPCSCSQRWFCGLGPSSDNAHIVSGTQHLQKTRCHFDRSAGVIFTFEELVEANQNGHINSWLFVSVLLTRLLEADCTQTCIPVVPVIDGRGLTNAMDLPAYRVIRSTSTSSSRLMAALDNLFTIYKLQYKHGTSARSVYSSHRAFQVPTLSCG</sequence>
<organism evidence="1 2">
    <name type="scientific">Suillus discolor</name>
    <dbReference type="NCBI Taxonomy" id="1912936"/>
    <lineage>
        <taxon>Eukaryota</taxon>
        <taxon>Fungi</taxon>
        <taxon>Dikarya</taxon>
        <taxon>Basidiomycota</taxon>
        <taxon>Agaricomycotina</taxon>
        <taxon>Agaricomycetes</taxon>
        <taxon>Agaricomycetidae</taxon>
        <taxon>Boletales</taxon>
        <taxon>Suillineae</taxon>
        <taxon>Suillaceae</taxon>
        <taxon>Suillus</taxon>
    </lineage>
</organism>